<protein>
    <submittedName>
        <fullName evidence="4">ABC transporter ATP-binding protein</fullName>
    </submittedName>
</protein>
<keyword evidence="2 4" id="KW-0067">ATP-binding</keyword>
<organism evidence="4">
    <name type="scientific">Caldithrix abyssi</name>
    <dbReference type="NCBI Taxonomy" id="187145"/>
    <lineage>
        <taxon>Bacteria</taxon>
        <taxon>Pseudomonadati</taxon>
        <taxon>Calditrichota</taxon>
        <taxon>Calditrichia</taxon>
        <taxon>Calditrichales</taxon>
        <taxon>Calditrichaceae</taxon>
        <taxon>Caldithrix</taxon>
    </lineage>
</organism>
<dbReference type="PANTHER" id="PTHR43038">
    <property type="entry name" value="ATP-BINDING CASSETTE, SUB-FAMILY H, MEMBER 1"/>
    <property type="match status" value="1"/>
</dbReference>
<dbReference type="InterPro" id="IPR003439">
    <property type="entry name" value="ABC_transporter-like_ATP-bd"/>
</dbReference>
<dbReference type="PROSITE" id="PS00211">
    <property type="entry name" value="ABC_TRANSPORTER_1"/>
    <property type="match status" value="1"/>
</dbReference>
<comment type="caution">
    <text evidence="4">The sequence shown here is derived from an EMBL/GenBank/DDBJ whole genome shotgun (WGS) entry which is preliminary data.</text>
</comment>
<evidence type="ECO:0000313" key="4">
    <source>
        <dbReference type="EMBL" id="HGY55737.1"/>
    </source>
</evidence>
<dbReference type="CDD" id="cd03230">
    <property type="entry name" value="ABC_DR_subfamily_A"/>
    <property type="match status" value="1"/>
</dbReference>
<dbReference type="SUPFAM" id="SSF52540">
    <property type="entry name" value="P-loop containing nucleoside triphosphate hydrolases"/>
    <property type="match status" value="1"/>
</dbReference>
<dbReference type="InterPro" id="IPR003593">
    <property type="entry name" value="AAA+_ATPase"/>
</dbReference>
<dbReference type="PANTHER" id="PTHR43038:SF3">
    <property type="entry name" value="ABC TRANSPORTER G FAMILY MEMBER 20 ISOFORM X1"/>
    <property type="match status" value="1"/>
</dbReference>
<dbReference type="SMART" id="SM00382">
    <property type="entry name" value="AAA"/>
    <property type="match status" value="1"/>
</dbReference>
<evidence type="ECO:0000256" key="1">
    <source>
        <dbReference type="ARBA" id="ARBA00022741"/>
    </source>
</evidence>
<dbReference type="Pfam" id="PF00005">
    <property type="entry name" value="ABC_tran"/>
    <property type="match status" value="1"/>
</dbReference>
<dbReference type="EMBL" id="DRQG01000081">
    <property type="protein sequence ID" value="HGY55737.1"/>
    <property type="molecule type" value="Genomic_DNA"/>
</dbReference>
<dbReference type="PROSITE" id="PS50893">
    <property type="entry name" value="ABC_TRANSPORTER_2"/>
    <property type="match status" value="1"/>
</dbReference>
<dbReference type="GO" id="GO:0005524">
    <property type="term" value="F:ATP binding"/>
    <property type="evidence" value="ECO:0007669"/>
    <property type="project" value="UniProtKB-KW"/>
</dbReference>
<sequence length="311" mass="34926">MAESNTNPILINNLQKSYGAVRAVRGVSFEVQEGEIFGLIGPDGAGKTTIIRIVVSLLAADSGEVLFKGRSVGEHIQFVRTNVGYMPQRFSLYQDLTVRENLDFFGDLFKVPLDVQRQRREELYAFSKLGPFENRRAGQLSGGMKQKLALSCMLMHEPDVILLDEPTYGVDPVSRSEFWDILKKLAERGTTILVTTAYMDEAHLCDRVGLMFDGQLLALDTPSALLKQFDKPLFLVESSRPHETYTALKNADFKGEYNLFGNGVHISAGKDFSRNKLIKLLEENRIEYKSIRPVQPGLEDLFLELQRTAAS</sequence>
<dbReference type="Gene3D" id="3.40.50.300">
    <property type="entry name" value="P-loop containing nucleotide triphosphate hydrolases"/>
    <property type="match status" value="1"/>
</dbReference>
<dbReference type="GO" id="GO:0016887">
    <property type="term" value="F:ATP hydrolysis activity"/>
    <property type="evidence" value="ECO:0007669"/>
    <property type="project" value="InterPro"/>
</dbReference>
<dbReference type="InterPro" id="IPR017871">
    <property type="entry name" value="ABC_transporter-like_CS"/>
</dbReference>
<name>A0A7V4U1U3_CALAY</name>
<dbReference type="AlphaFoldDB" id="A0A7V4U1U3"/>
<accession>A0A7V4U1U3</accession>
<dbReference type="Proteomes" id="UP000885779">
    <property type="component" value="Unassembled WGS sequence"/>
</dbReference>
<evidence type="ECO:0000256" key="2">
    <source>
        <dbReference type="ARBA" id="ARBA00022840"/>
    </source>
</evidence>
<keyword evidence="1" id="KW-0547">Nucleotide-binding</keyword>
<feature type="domain" description="ABC transporter" evidence="3">
    <location>
        <begin position="9"/>
        <end position="238"/>
    </location>
</feature>
<proteinExistence type="predicted"/>
<reference evidence="4" key="1">
    <citation type="journal article" date="2020" name="mSystems">
        <title>Genome- and Community-Level Interaction Insights into Carbon Utilization and Element Cycling Functions of Hydrothermarchaeota in Hydrothermal Sediment.</title>
        <authorList>
            <person name="Zhou Z."/>
            <person name="Liu Y."/>
            <person name="Xu W."/>
            <person name="Pan J."/>
            <person name="Luo Z.H."/>
            <person name="Li M."/>
        </authorList>
    </citation>
    <scope>NUCLEOTIDE SEQUENCE [LARGE SCALE GENOMIC DNA]</scope>
    <source>
        <strain evidence="4">HyVt-577</strain>
    </source>
</reference>
<evidence type="ECO:0000259" key="3">
    <source>
        <dbReference type="PROSITE" id="PS50893"/>
    </source>
</evidence>
<gene>
    <name evidence="4" type="ORF">ENK44_08555</name>
</gene>
<dbReference type="InterPro" id="IPR027417">
    <property type="entry name" value="P-loop_NTPase"/>
</dbReference>